<sequence>MVLHDIEGLSIFYNVVTYRPWSYSKSERLISELTNTSGLHSVTDPSWNQGANNDNNDNDEKTNPCIASRATAVHIPHLKYYQNFCSNCQFNLRIYLVLRLKIRSTVYKIHNFCASIIP</sequence>
<accession>A0A328E3W5</accession>
<evidence type="ECO:0000256" key="1">
    <source>
        <dbReference type="SAM" id="MobiDB-lite"/>
    </source>
</evidence>
<keyword evidence="3" id="KW-1185">Reference proteome</keyword>
<dbReference type="Proteomes" id="UP000249390">
    <property type="component" value="Unassembled WGS sequence"/>
</dbReference>
<reference evidence="2 3" key="1">
    <citation type="submission" date="2018-06" db="EMBL/GenBank/DDBJ databases">
        <title>The Genome of Cuscuta australis (Dodder) Provides Insight into the Evolution of Plant Parasitism.</title>
        <authorList>
            <person name="Liu H."/>
        </authorList>
    </citation>
    <scope>NUCLEOTIDE SEQUENCE [LARGE SCALE GENOMIC DNA]</scope>
    <source>
        <strain evidence="3">cv. Yunnan</strain>
        <tissue evidence="2">Vines</tissue>
    </source>
</reference>
<feature type="compositionally biased region" description="Polar residues" evidence="1">
    <location>
        <begin position="41"/>
        <end position="51"/>
    </location>
</feature>
<comment type="caution">
    <text evidence="2">The sequence shown here is derived from an EMBL/GenBank/DDBJ whole genome shotgun (WGS) entry which is preliminary data.</text>
</comment>
<name>A0A328E3W5_9ASTE</name>
<dbReference type="EMBL" id="NQVE01000030">
    <property type="protein sequence ID" value="RAL52692.1"/>
    <property type="molecule type" value="Genomic_DNA"/>
</dbReference>
<evidence type="ECO:0000313" key="3">
    <source>
        <dbReference type="Proteomes" id="UP000249390"/>
    </source>
</evidence>
<dbReference type="AlphaFoldDB" id="A0A328E3W5"/>
<organism evidence="2 3">
    <name type="scientific">Cuscuta australis</name>
    <dbReference type="NCBI Taxonomy" id="267555"/>
    <lineage>
        <taxon>Eukaryota</taxon>
        <taxon>Viridiplantae</taxon>
        <taxon>Streptophyta</taxon>
        <taxon>Embryophyta</taxon>
        <taxon>Tracheophyta</taxon>
        <taxon>Spermatophyta</taxon>
        <taxon>Magnoliopsida</taxon>
        <taxon>eudicotyledons</taxon>
        <taxon>Gunneridae</taxon>
        <taxon>Pentapetalae</taxon>
        <taxon>asterids</taxon>
        <taxon>lamiids</taxon>
        <taxon>Solanales</taxon>
        <taxon>Convolvulaceae</taxon>
        <taxon>Cuscuteae</taxon>
        <taxon>Cuscuta</taxon>
        <taxon>Cuscuta subgen. Grammica</taxon>
        <taxon>Cuscuta sect. Cleistogrammica</taxon>
    </lineage>
</organism>
<feature type="region of interest" description="Disordered" evidence="1">
    <location>
        <begin position="41"/>
        <end position="61"/>
    </location>
</feature>
<proteinExistence type="predicted"/>
<protein>
    <submittedName>
        <fullName evidence="2">Uncharacterized protein</fullName>
    </submittedName>
</protein>
<evidence type="ECO:0000313" key="2">
    <source>
        <dbReference type="EMBL" id="RAL52692.1"/>
    </source>
</evidence>
<gene>
    <name evidence="2" type="ORF">DM860_007460</name>
</gene>